<reference evidence="3 4" key="1">
    <citation type="journal article" date="2019" name="Int. J. Syst. Evol. Microbiol.">
        <title>The Global Catalogue of Microorganisms (GCM) 10K type strain sequencing project: providing services to taxonomists for standard genome sequencing and annotation.</title>
        <authorList>
            <consortium name="The Broad Institute Genomics Platform"/>
            <consortium name="The Broad Institute Genome Sequencing Center for Infectious Disease"/>
            <person name="Wu L."/>
            <person name="Ma J."/>
        </authorList>
    </citation>
    <scope>NUCLEOTIDE SEQUENCE [LARGE SCALE GENOMIC DNA]</scope>
    <source>
        <strain evidence="3 4">RDMS1</strain>
    </source>
</reference>
<dbReference type="RefSeq" id="WP_390207034.1">
    <property type="nucleotide sequence ID" value="NZ_JBHSZC010000006.1"/>
</dbReference>
<feature type="domain" description="Cupin type-2" evidence="2">
    <location>
        <begin position="50"/>
        <end position="110"/>
    </location>
</feature>
<dbReference type="Gene3D" id="2.60.120.10">
    <property type="entry name" value="Jelly Rolls"/>
    <property type="match status" value="1"/>
</dbReference>
<dbReference type="InterPro" id="IPR011051">
    <property type="entry name" value="RmlC_Cupin_sf"/>
</dbReference>
<feature type="region of interest" description="Disordered" evidence="1">
    <location>
        <begin position="117"/>
        <end position="146"/>
    </location>
</feature>
<dbReference type="AlphaFoldDB" id="A0ABD5YVT5"/>
<name>A0ABD5YVT5_9EURY</name>
<sequence length="146" mass="16873">MSTTTQSIWTRHSILELIDVQDLAEAVDEQWYNQTLCRVNDCVVRLGVMQGTFHWHEHEYEDEYFYVIDGRFMIDLEARSVELTPQESFMVPRGVKHRTRAPERTVILMVEGADVVPTGDDTDQFDGEQETPEIADDGAGVKDKHW</sequence>
<evidence type="ECO:0000259" key="2">
    <source>
        <dbReference type="Pfam" id="PF07883"/>
    </source>
</evidence>
<dbReference type="SUPFAM" id="SSF51182">
    <property type="entry name" value="RmlC-like cupins"/>
    <property type="match status" value="1"/>
</dbReference>
<keyword evidence="4" id="KW-1185">Reference proteome</keyword>
<proteinExistence type="predicted"/>
<dbReference type="CDD" id="cd02226">
    <property type="entry name" value="cupin_YdbB-like"/>
    <property type="match status" value="1"/>
</dbReference>
<evidence type="ECO:0000256" key="1">
    <source>
        <dbReference type="SAM" id="MobiDB-lite"/>
    </source>
</evidence>
<comment type="caution">
    <text evidence="3">The sequence shown here is derived from an EMBL/GenBank/DDBJ whole genome shotgun (WGS) entry which is preliminary data.</text>
</comment>
<dbReference type="InterPro" id="IPR052044">
    <property type="entry name" value="PKS_Associated_Protein"/>
</dbReference>
<dbReference type="InterPro" id="IPR013096">
    <property type="entry name" value="Cupin_2"/>
</dbReference>
<dbReference type="Pfam" id="PF07883">
    <property type="entry name" value="Cupin_2"/>
    <property type="match status" value="1"/>
</dbReference>
<protein>
    <submittedName>
        <fullName evidence="3">Cupin domain-containing protein</fullName>
    </submittedName>
</protein>
<dbReference type="InterPro" id="IPR014710">
    <property type="entry name" value="RmlC-like_jellyroll"/>
</dbReference>
<accession>A0ABD5YVT5</accession>
<evidence type="ECO:0000313" key="3">
    <source>
        <dbReference type="EMBL" id="MFC7193198.1"/>
    </source>
</evidence>
<dbReference type="Proteomes" id="UP001596417">
    <property type="component" value="Unassembled WGS sequence"/>
</dbReference>
<dbReference type="EMBL" id="JBHTAX010000007">
    <property type="protein sequence ID" value="MFC7193198.1"/>
    <property type="molecule type" value="Genomic_DNA"/>
</dbReference>
<feature type="compositionally biased region" description="Acidic residues" evidence="1">
    <location>
        <begin position="120"/>
        <end position="136"/>
    </location>
</feature>
<dbReference type="PANTHER" id="PTHR36114">
    <property type="entry name" value="16.7 KDA PROTEIN IN WHIE LOCUS"/>
    <property type="match status" value="1"/>
</dbReference>
<organism evidence="3 4">
    <name type="scientific">Halocatena marina</name>
    <dbReference type="NCBI Taxonomy" id="2934937"/>
    <lineage>
        <taxon>Archaea</taxon>
        <taxon>Methanobacteriati</taxon>
        <taxon>Methanobacteriota</taxon>
        <taxon>Stenosarchaea group</taxon>
        <taxon>Halobacteria</taxon>
        <taxon>Halobacteriales</taxon>
        <taxon>Natronomonadaceae</taxon>
        <taxon>Halocatena</taxon>
    </lineage>
</organism>
<evidence type="ECO:0000313" key="4">
    <source>
        <dbReference type="Proteomes" id="UP001596417"/>
    </source>
</evidence>
<dbReference type="PANTHER" id="PTHR36114:SF1">
    <property type="entry name" value="16.7 KDA PROTEIN IN WHIE LOCUS"/>
    <property type="match status" value="1"/>
</dbReference>
<gene>
    <name evidence="3" type="ORF">ACFQL7_27710</name>
</gene>